<organism evidence="2 3">
    <name type="scientific">Isosphaera pallida (strain ATCC 43644 / DSM 9630 / IS1B)</name>
    <dbReference type="NCBI Taxonomy" id="575540"/>
    <lineage>
        <taxon>Bacteria</taxon>
        <taxon>Pseudomonadati</taxon>
        <taxon>Planctomycetota</taxon>
        <taxon>Planctomycetia</taxon>
        <taxon>Isosphaerales</taxon>
        <taxon>Isosphaeraceae</taxon>
        <taxon>Isosphaera</taxon>
    </lineage>
</organism>
<dbReference type="RefSeq" id="WP_013563504.1">
    <property type="nucleotide sequence ID" value="NC_014962.1"/>
</dbReference>
<dbReference type="eggNOG" id="ENOG5032926">
    <property type="taxonomic scope" value="Bacteria"/>
</dbReference>
<reference key="1">
    <citation type="submission" date="2010-11" db="EMBL/GenBank/DDBJ databases">
        <title>The complete sequence of chromosome of Isophaera pallida ATCC 43644.</title>
        <authorList>
            <consortium name="US DOE Joint Genome Institute (JGI-PGF)"/>
            <person name="Lucas S."/>
            <person name="Copeland A."/>
            <person name="Lapidus A."/>
            <person name="Bruce D."/>
            <person name="Goodwin L."/>
            <person name="Pitluck S."/>
            <person name="Kyrpides N."/>
            <person name="Mavromatis K."/>
            <person name="Pagani I."/>
            <person name="Ivanova N."/>
            <person name="Saunders E."/>
            <person name="Brettin T."/>
            <person name="Detter J.C."/>
            <person name="Han C."/>
            <person name="Tapia R."/>
            <person name="Land M."/>
            <person name="Hauser L."/>
            <person name="Markowitz V."/>
            <person name="Cheng J.-F."/>
            <person name="Hugenholtz P."/>
            <person name="Woyke T."/>
            <person name="Wu D."/>
            <person name="Eisen J.A."/>
        </authorList>
    </citation>
    <scope>NUCLEOTIDE SEQUENCE</scope>
    <source>
        <strain>ATCC 43644</strain>
    </source>
</reference>
<dbReference type="Proteomes" id="UP000008631">
    <property type="component" value="Chromosome"/>
</dbReference>
<name>E8R0N0_ISOPI</name>
<accession>E8R0N0</accession>
<dbReference type="SUPFAM" id="SSF48695">
    <property type="entry name" value="Multiheme cytochromes"/>
    <property type="match status" value="1"/>
</dbReference>
<dbReference type="Pfam" id="PF13435">
    <property type="entry name" value="Cytochrome_C554"/>
    <property type="match status" value="1"/>
</dbReference>
<dbReference type="HOGENOM" id="CLU_045674_0_0_0"/>
<reference evidence="2 3" key="2">
    <citation type="journal article" date="2011" name="Stand. Genomic Sci.">
        <title>Complete genome sequence of Isosphaera pallida type strain (IS1B).</title>
        <authorList>
            <consortium name="US DOE Joint Genome Institute (JGI-PGF)"/>
            <person name="Goker M."/>
            <person name="Cleland D."/>
            <person name="Saunders E."/>
            <person name="Lapidus A."/>
            <person name="Nolan M."/>
            <person name="Lucas S."/>
            <person name="Hammon N."/>
            <person name="Deshpande S."/>
            <person name="Cheng J.F."/>
            <person name="Tapia R."/>
            <person name="Han C."/>
            <person name="Goodwin L."/>
            <person name="Pitluck S."/>
            <person name="Liolios K."/>
            <person name="Pagani I."/>
            <person name="Ivanova N."/>
            <person name="Mavromatis K."/>
            <person name="Pati A."/>
            <person name="Chen A."/>
            <person name="Palaniappan K."/>
            <person name="Land M."/>
            <person name="Hauser L."/>
            <person name="Chang Y.J."/>
            <person name="Jeffries C.D."/>
            <person name="Detter J.C."/>
            <person name="Beck B."/>
            <person name="Woyke T."/>
            <person name="Bristow J."/>
            <person name="Eisen J.A."/>
            <person name="Markowitz V."/>
            <person name="Hugenholtz P."/>
            <person name="Kyrpides N.C."/>
            <person name="Klenk H.P."/>
        </authorList>
    </citation>
    <scope>NUCLEOTIDE SEQUENCE [LARGE SCALE GENOMIC DNA]</scope>
    <source>
        <strain evidence="3">ATCC 43644 / DSM 9630 / IS1B</strain>
    </source>
</reference>
<dbReference type="InterPro" id="IPR023155">
    <property type="entry name" value="Cyt_c-552/4"/>
</dbReference>
<protein>
    <recommendedName>
        <fullName evidence="1">Cytochrome c-552/4 domain-containing protein</fullName>
    </recommendedName>
</protein>
<gene>
    <name evidence="2" type="ordered locus">Isop_0623</name>
</gene>
<keyword evidence="3" id="KW-1185">Reference proteome</keyword>
<evidence type="ECO:0000313" key="2">
    <source>
        <dbReference type="EMBL" id="ADV61215.1"/>
    </source>
</evidence>
<dbReference type="OrthoDB" id="248740at2"/>
<proteinExistence type="predicted"/>
<dbReference type="KEGG" id="ipa:Isop_0623"/>
<dbReference type="InParanoid" id="E8R0N0"/>
<evidence type="ECO:0000313" key="3">
    <source>
        <dbReference type="Proteomes" id="UP000008631"/>
    </source>
</evidence>
<evidence type="ECO:0000259" key="1">
    <source>
        <dbReference type="Pfam" id="PF13435"/>
    </source>
</evidence>
<dbReference type="AlphaFoldDB" id="E8R0N0"/>
<dbReference type="STRING" id="575540.Isop_0623"/>
<dbReference type="Gene3D" id="1.10.1130.10">
    <property type="entry name" value="Flavocytochrome C3, Chain A"/>
    <property type="match status" value="1"/>
</dbReference>
<dbReference type="EMBL" id="CP002353">
    <property type="protein sequence ID" value="ADV61215.1"/>
    <property type="molecule type" value="Genomic_DNA"/>
</dbReference>
<sequence>MRSAARWRGGVGLILSGLAAGIVILAGGAERRGWAGGTEVFRRVVGVVPLARASDAAVESTDPTPANARLPWSEADPFARFAWMGSGSCSAQACHGGVDNTNGAPLGAIGAEHRTWVRLDPHTRAHASLLTQRSRDILKRYRQLPDEVAPRPERDRECLNCHVAQHIDTARTSPGFRFTEGVGCEACHGPSEAWAVPHVADWWKALSPNEKARYGMRSMDTIADRAESCVACHVGRPGMDVNHDLIAAGHPRLRFEFASYHAIYPKHWDHGNERRTQSDWEAKAWLVGQSVTAQGAIRLLEARAANAHERPWPELSEYDCQSCHRDLAQTPIRGSTRRPDHRTSGLPWDSWTALISDDLAAQSAQRGVTIFSWGTWNLPLLPDLAHAARRHDLVQPLAPLAVEMSRLDPDPKRVAALAAASQPALASLTRMLHDRTWTIPELVGVAAALRRHGLRRDLAGHDRVAQLFLGLSALVQGLDDQGAAVRRPEVIEGLRGLAEALRFPPGSDTPNGPDPQAIRSALQRLAPLDSVTPPARLRP</sequence>
<dbReference type="InterPro" id="IPR036280">
    <property type="entry name" value="Multihaem_cyt_sf"/>
</dbReference>
<feature type="domain" description="Cytochrome c-552/4" evidence="1">
    <location>
        <begin position="115"/>
        <end position="189"/>
    </location>
</feature>